<dbReference type="EMBL" id="DSDY01000187">
    <property type="protein sequence ID" value="HDS11199.1"/>
    <property type="molecule type" value="Genomic_DNA"/>
</dbReference>
<sequence length="229" mass="26189">MPIITISLSDSEYQKLKEKALQSGYSTVTEFIIDVIDRYMEEEAPKPSEQAPQQAQLDLSEIRKEINSMLRKIQDLINPYTSKIDELSRKTAELAEKIEALENIVKAIQTGEKVPPPEGIAEKRKTALDYLKIDGYVLQKDLKWLRKPEAFFAKLKREGAIVVEGEKGYIAIDREFYEGLVKELEKIKTNDAKEAIQKISPKARKLFEVLLNEGLVIYDSNTKSWKLAI</sequence>
<protein>
    <recommendedName>
        <fullName evidence="2">CopG family transcriptional regulator</fullName>
    </recommendedName>
</protein>
<evidence type="ECO:0000313" key="1">
    <source>
        <dbReference type="EMBL" id="HDS11199.1"/>
    </source>
</evidence>
<proteinExistence type="predicted"/>
<comment type="caution">
    <text evidence="1">The sequence shown here is derived from an EMBL/GenBank/DDBJ whole genome shotgun (WGS) entry which is preliminary data.</text>
</comment>
<gene>
    <name evidence="1" type="ORF">ENO04_06280</name>
</gene>
<name>A0A7C1E2D3_9CREN</name>
<dbReference type="AlphaFoldDB" id="A0A7C1E2D3"/>
<reference evidence="1" key="1">
    <citation type="journal article" date="2020" name="mSystems">
        <title>Genome- and Community-Level Interaction Insights into Carbon Utilization and Element Cycling Functions of Hydrothermarchaeota in Hydrothermal Sediment.</title>
        <authorList>
            <person name="Zhou Z."/>
            <person name="Liu Y."/>
            <person name="Xu W."/>
            <person name="Pan J."/>
            <person name="Luo Z.H."/>
            <person name="Li M."/>
        </authorList>
    </citation>
    <scope>NUCLEOTIDE SEQUENCE [LARGE SCALE GENOMIC DNA]</scope>
    <source>
        <strain evidence="1">SpSt-123</strain>
    </source>
</reference>
<evidence type="ECO:0008006" key="2">
    <source>
        <dbReference type="Google" id="ProtNLM"/>
    </source>
</evidence>
<accession>A0A7C1E2D3</accession>
<organism evidence="1">
    <name type="scientific">Fervidicoccus fontis</name>
    <dbReference type="NCBI Taxonomy" id="683846"/>
    <lineage>
        <taxon>Archaea</taxon>
        <taxon>Thermoproteota</taxon>
        <taxon>Thermoprotei</taxon>
        <taxon>Fervidicoccales</taxon>
        <taxon>Fervidicoccaceae</taxon>
        <taxon>Fervidicoccus</taxon>
    </lineage>
</organism>